<name>A0A9X6R911_BACTV</name>
<dbReference type="EMBL" id="MOOV01000282">
    <property type="protein sequence ID" value="OUB84503.1"/>
    <property type="molecule type" value="Genomic_DNA"/>
</dbReference>
<dbReference type="InterPro" id="IPR018391">
    <property type="entry name" value="PQQ_b-propeller_rpt"/>
</dbReference>
<dbReference type="InterPro" id="IPR011047">
    <property type="entry name" value="Quinoprotein_ADH-like_sf"/>
</dbReference>
<evidence type="ECO:0000259" key="1">
    <source>
        <dbReference type="Pfam" id="PF13360"/>
    </source>
</evidence>
<dbReference type="InterPro" id="IPR015943">
    <property type="entry name" value="WD40/YVTN_repeat-like_dom_sf"/>
</dbReference>
<comment type="caution">
    <text evidence="2">The sequence shown here is derived from an EMBL/GenBank/DDBJ whole genome shotgun (WGS) entry which is preliminary data.</text>
</comment>
<proteinExistence type="predicted"/>
<dbReference type="RefSeq" id="WP_088071006.1">
    <property type="nucleotide sequence ID" value="NZ_MOOV01000282.1"/>
</dbReference>
<sequence>MDNRMLVSPVIEWVSTPNGVARVPTSGTDSNIILHTYDRFTKEYVVFSYNSNTGKQIWSTYLPAGGYASPIVGEGIVYIPCGYTQICGLNEKTGERLWTRELHSRNRSTPVFYDGLAYLGVGNRIYGINHEGNIEKESILKGVLFYGNPLIINDCLYILGDSNPTGNKSMLNVFSIDLSTMELSWKLELGPAAMISCDSSGLAFHHSGLIFVGGFDGYLRCIDLKEKTIKWAVEGKGILTRSKPVVKDDTVYVNSLSGYIMAVDILTGKRKFNQFLSPEGMWLFCASSNS</sequence>
<gene>
    <name evidence="2" type="ORF">BK784_35580</name>
</gene>
<dbReference type="SUPFAM" id="SSF50998">
    <property type="entry name" value="Quinoprotein alcohol dehydrogenase-like"/>
    <property type="match status" value="1"/>
</dbReference>
<evidence type="ECO:0000313" key="2">
    <source>
        <dbReference type="EMBL" id="OUB84503.1"/>
    </source>
</evidence>
<feature type="domain" description="Pyrrolo-quinoline quinone repeat" evidence="1">
    <location>
        <begin position="45"/>
        <end position="130"/>
    </location>
</feature>
<accession>A0A9X6R911</accession>
<organism evidence="2 3">
    <name type="scientific">Bacillus thuringiensis subsp. medellin</name>
    <dbReference type="NCBI Taxonomy" id="79672"/>
    <lineage>
        <taxon>Bacteria</taxon>
        <taxon>Bacillati</taxon>
        <taxon>Bacillota</taxon>
        <taxon>Bacilli</taxon>
        <taxon>Bacillales</taxon>
        <taxon>Bacillaceae</taxon>
        <taxon>Bacillus</taxon>
        <taxon>Bacillus cereus group</taxon>
    </lineage>
</organism>
<dbReference type="InterPro" id="IPR002372">
    <property type="entry name" value="PQQ_rpt_dom"/>
</dbReference>
<evidence type="ECO:0000313" key="3">
    <source>
        <dbReference type="Proteomes" id="UP000195160"/>
    </source>
</evidence>
<dbReference type="AlphaFoldDB" id="A0A9X6R911"/>
<dbReference type="Gene3D" id="2.130.10.10">
    <property type="entry name" value="YVTN repeat-like/Quinoprotein amine dehydrogenase"/>
    <property type="match status" value="2"/>
</dbReference>
<protein>
    <recommendedName>
        <fullName evidence="1">Pyrrolo-quinoline quinone repeat domain-containing protein</fullName>
    </recommendedName>
</protein>
<dbReference type="SMART" id="SM00564">
    <property type="entry name" value="PQQ"/>
    <property type="match status" value="4"/>
</dbReference>
<feature type="domain" description="Pyrrolo-quinoline quinone repeat" evidence="1">
    <location>
        <begin position="180"/>
        <end position="277"/>
    </location>
</feature>
<dbReference type="PANTHER" id="PTHR34512">
    <property type="entry name" value="CELL SURFACE PROTEIN"/>
    <property type="match status" value="1"/>
</dbReference>
<dbReference type="PANTHER" id="PTHR34512:SF30">
    <property type="entry name" value="OUTER MEMBRANE PROTEIN ASSEMBLY FACTOR BAMB"/>
    <property type="match status" value="1"/>
</dbReference>
<reference evidence="2 3" key="1">
    <citation type="submission" date="2016-10" db="EMBL/GenBank/DDBJ databases">
        <title>Comparative genomics of Bacillus thuringiensis reveals a path to pathogens against multiple invertebrate hosts.</title>
        <authorList>
            <person name="Zheng J."/>
            <person name="Gao Q."/>
            <person name="Liu H."/>
            <person name="Peng D."/>
            <person name="Ruan L."/>
            <person name="Sun M."/>
        </authorList>
    </citation>
    <scope>NUCLEOTIDE SEQUENCE [LARGE SCALE GENOMIC DNA]</scope>
    <source>
        <strain evidence="2">T30001</strain>
    </source>
</reference>
<dbReference type="Pfam" id="PF13360">
    <property type="entry name" value="PQQ_2"/>
    <property type="match status" value="2"/>
</dbReference>
<dbReference type="Proteomes" id="UP000195160">
    <property type="component" value="Unassembled WGS sequence"/>
</dbReference>